<name>D7FLS3_ECTSI</name>
<organism evidence="2 3">
    <name type="scientific">Ectocarpus siliculosus</name>
    <name type="common">Brown alga</name>
    <name type="synonym">Conferva siliculosa</name>
    <dbReference type="NCBI Taxonomy" id="2880"/>
    <lineage>
        <taxon>Eukaryota</taxon>
        <taxon>Sar</taxon>
        <taxon>Stramenopiles</taxon>
        <taxon>Ochrophyta</taxon>
        <taxon>PX clade</taxon>
        <taxon>Phaeophyceae</taxon>
        <taxon>Ectocarpales</taxon>
        <taxon>Ectocarpaceae</taxon>
        <taxon>Ectocarpus</taxon>
    </lineage>
</organism>
<sequence length="50" mass="5939">MSTYLCSMAWSLRAPHPSVKFGARRPFERRTMPRPTFDKRTSSRQDCFDE</sequence>
<evidence type="ECO:0000313" key="3">
    <source>
        <dbReference type="Proteomes" id="UP000002630"/>
    </source>
</evidence>
<reference evidence="2 3" key="1">
    <citation type="journal article" date="2010" name="Nature">
        <title>The Ectocarpus genome and the independent evolution of multicellularity in brown algae.</title>
        <authorList>
            <person name="Cock J.M."/>
            <person name="Sterck L."/>
            <person name="Rouze P."/>
            <person name="Scornet D."/>
            <person name="Allen A.E."/>
            <person name="Amoutzias G."/>
            <person name="Anthouard V."/>
            <person name="Artiguenave F."/>
            <person name="Aury J.M."/>
            <person name="Badger J.H."/>
            <person name="Beszteri B."/>
            <person name="Billiau K."/>
            <person name="Bonnet E."/>
            <person name="Bothwell J.H."/>
            <person name="Bowler C."/>
            <person name="Boyen C."/>
            <person name="Brownlee C."/>
            <person name="Carrano C.J."/>
            <person name="Charrier B."/>
            <person name="Cho G.Y."/>
            <person name="Coelho S.M."/>
            <person name="Collen J."/>
            <person name="Corre E."/>
            <person name="Da Silva C."/>
            <person name="Delage L."/>
            <person name="Delaroque N."/>
            <person name="Dittami S.M."/>
            <person name="Doulbeau S."/>
            <person name="Elias M."/>
            <person name="Farnham G."/>
            <person name="Gachon C.M."/>
            <person name="Gschloessl B."/>
            <person name="Heesch S."/>
            <person name="Jabbari K."/>
            <person name="Jubin C."/>
            <person name="Kawai H."/>
            <person name="Kimura K."/>
            <person name="Kloareg B."/>
            <person name="Kupper F.C."/>
            <person name="Lang D."/>
            <person name="Le Bail A."/>
            <person name="Leblanc C."/>
            <person name="Lerouge P."/>
            <person name="Lohr M."/>
            <person name="Lopez P.J."/>
            <person name="Martens C."/>
            <person name="Maumus F."/>
            <person name="Michel G."/>
            <person name="Miranda-Saavedra D."/>
            <person name="Morales J."/>
            <person name="Moreau H."/>
            <person name="Motomura T."/>
            <person name="Nagasato C."/>
            <person name="Napoli C.A."/>
            <person name="Nelson D.R."/>
            <person name="Nyvall-Collen P."/>
            <person name="Peters A.F."/>
            <person name="Pommier C."/>
            <person name="Potin P."/>
            <person name="Poulain J."/>
            <person name="Quesneville H."/>
            <person name="Read B."/>
            <person name="Rensing S.A."/>
            <person name="Ritter A."/>
            <person name="Rousvoal S."/>
            <person name="Samanta M."/>
            <person name="Samson G."/>
            <person name="Schroeder D.C."/>
            <person name="Segurens B."/>
            <person name="Strittmatter M."/>
            <person name="Tonon T."/>
            <person name="Tregear J.W."/>
            <person name="Valentin K."/>
            <person name="von Dassow P."/>
            <person name="Yamagishi T."/>
            <person name="Van de Peer Y."/>
            <person name="Wincker P."/>
        </authorList>
    </citation>
    <scope>NUCLEOTIDE SEQUENCE [LARGE SCALE GENOMIC DNA]</scope>
    <source>
        <strain evidence="3">Ec32 / CCAP1310/4</strain>
    </source>
</reference>
<accession>D7FLS3</accession>
<feature type="compositionally biased region" description="Basic and acidic residues" evidence="1">
    <location>
        <begin position="25"/>
        <end position="50"/>
    </location>
</feature>
<evidence type="ECO:0000256" key="1">
    <source>
        <dbReference type="SAM" id="MobiDB-lite"/>
    </source>
</evidence>
<keyword evidence="3" id="KW-1185">Reference proteome</keyword>
<feature type="region of interest" description="Disordered" evidence="1">
    <location>
        <begin position="24"/>
        <end position="50"/>
    </location>
</feature>
<evidence type="ECO:0000313" key="2">
    <source>
        <dbReference type="EMBL" id="CBJ29748.1"/>
    </source>
</evidence>
<dbReference type="Proteomes" id="UP000002630">
    <property type="component" value="Linkage Group LG09"/>
</dbReference>
<protein>
    <submittedName>
        <fullName evidence="2">Uncharacterized protein</fullName>
    </submittedName>
</protein>
<dbReference type="EMBL" id="FN648144">
    <property type="protein sequence ID" value="CBJ29748.1"/>
    <property type="molecule type" value="Genomic_DNA"/>
</dbReference>
<proteinExistence type="predicted"/>
<gene>
    <name evidence="2" type="ORF">Esi_0160_0049</name>
</gene>
<dbReference type="EMBL" id="FN649734">
    <property type="protein sequence ID" value="CBJ29748.1"/>
    <property type="molecule type" value="Genomic_DNA"/>
</dbReference>
<dbReference type="AlphaFoldDB" id="D7FLS3"/>
<dbReference type="InParanoid" id="D7FLS3"/>